<keyword evidence="1" id="KW-1133">Transmembrane helix</keyword>
<evidence type="ECO:0000256" key="1">
    <source>
        <dbReference type="SAM" id="Phobius"/>
    </source>
</evidence>
<evidence type="ECO:0000313" key="3">
    <source>
        <dbReference type="Proteomes" id="UP000666240"/>
    </source>
</evidence>
<name>A0A8J7RLV4_9HYPH</name>
<sequence>MPQWMIDLLDRSGAVTAIVTVVGTAIVSPLLIFLGKVLFRASPPPPPVAHDVRDLPDHPLLVSAKVHLQDEEVAILVALKAQLDRIEHDLDRIHGRIDLLMRK</sequence>
<keyword evidence="3" id="KW-1185">Reference proteome</keyword>
<dbReference type="AlphaFoldDB" id="A0A8J7RLV4"/>
<comment type="caution">
    <text evidence="2">The sequence shown here is derived from an EMBL/GenBank/DDBJ whole genome shotgun (WGS) entry which is preliminary data.</text>
</comment>
<reference evidence="2" key="1">
    <citation type="submission" date="2021-03" db="EMBL/GenBank/DDBJ databases">
        <title>Genome sequencing and assembly of Tianweitania sediminis.</title>
        <authorList>
            <person name="Chhetri G."/>
        </authorList>
    </citation>
    <scope>NUCLEOTIDE SEQUENCE</scope>
    <source>
        <strain evidence="2">Z8</strain>
    </source>
</reference>
<accession>A0A8J7RLV4</accession>
<keyword evidence="1" id="KW-0812">Transmembrane</keyword>
<feature type="transmembrane region" description="Helical" evidence="1">
    <location>
        <begin position="12"/>
        <end position="34"/>
    </location>
</feature>
<dbReference type="EMBL" id="JAGIYY010000004">
    <property type="protein sequence ID" value="MBP0439566.1"/>
    <property type="molecule type" value="Genomic_DNA"/>
</dbReference>
<gene>
    <name evidence="2" type="ORF">J5Y06_12970</name>
</gene>
<organism evidence="2 3">
    <name type="scientific">Tianweitania sediminis</name>
    <dbReference type="NCBI Taxonomy" id="1502156"/>
    <lineage>
        <taxon>Bacteria</taxon>
        <taxon>Pseudomonadati</taxon>
        <taxon>Pseudomonadota</taxon>
        <taxon>Alphaproteobacteria</taxon>
        <taxon>Hyphomicrobiales</taxon>
        <taxon>Phyllobacteriaceae</taxon>
        <taxon>Tianweitania</taxon>
    </lineage>
</organism>
<dbReference type="Proteomes" id="UP000666240">
    <property type="component" value="Unassembled WGS sequence"/>
</dbReference>
<dbReference type="RefSeq" id="WP_209335610.1">
    <property type="nucleotide sequence ID" value="NZ_JAGIYY010000004.1"/>
</dbReference>
<protein>
    <submittedName>
        <fullName evidence="2">Uncharacterized protein</fullName>
    </submittedName>
</protein>
<evidence type="ECO:0000313" key="2">
    <source>
        <dbReference type="EMBL" id="MBP0439566.1"/>
    </source>
</evidence>
<keyword evidence="1" id="KW-0472">Membrane</keyword>
<proteinExistence type="predicted"/>